<feature type="non-terminal residue" evidence="1">
    <location>
        <position position="1"/>
    </location>
</feature>
<sequence length="121" mass="13730">GPRIQHPVSGKYKAIAYTLFLAPTLQTTQHTLDEEYKPEERANSGCEHPSASVAVWKLETSILPYNMSDLPRPPLRYISYLCNFLCSRTSTQLLIFVPLYMGAAHRHRETSLLGVLSPDRR</sequence>
<evidence type="ECO:0000313" key="2">
    <source>
        <dbReference type="Proteomes" id="UP001152649"/>
    </source>
</evidence>
<proteinExistence type="predicted"/>
<reference evidence="1" key="1">
    <citation type="submission" date="2021-07" db="EMBL/GenBank/DDBJ databases">
        <authorList>
            <person name="Branca A.L. A."/>
        </authorList>
    </citation>
    <scope>NUCLEOTIDE SEQUENCE</scope>
</reference>
<dbReference type="AlphaFoldDB" id="A0A9W4JBG9"/>
<accession>A0A9W4JBG9</accession>
<dbReference type="Proteomes" id="UP001152649">
    <property type="component" value="Unassembled WGS sequence"/>
</dbReference>
<protein>
    <submittedName>
        <fullName evidence="1">Uncharacterized protein</fullName>
    </submittedName>
</protein>
<dbReference type="OrthoDB" id="3891049at2759"/>
<keyword evidence="2" id="KW-1185">Reference proteome</keyword>
<organism evidence="1 2">
    <name type="scientific">Penicillium salamii</name>
    <dbReference type="NCBI Taxonomy" id="1612424"/>
    <lineage>
        <taxon>Eukaryota</taxon>
        <taxon>Fungi</taxon>
        <taxon>Dikarya</taxon>
        <taxon>Ascomycota</taxon>
        <taxon>Pezizomycotina</taxon>
        <taxon>Eurotiomycetes</taxon>
        <taxon>Eurotiomycetidae</taxon>
        <taxon>Eurotiales</taxon>
        <taxon>Aspergillaceae</taxon>
        <taxon>Penicillium</taxon>
    </lineage>
</organism>
<evidence type="ECO:0000313" key="1">
    <source>
        <dbReference type="EMBL" id="CAG8383532.1"/>
    </source>
</evidence>
<comment type="caution">
    <text evidence="1">The sequence shown here is derived from an EMBL/GenBank/DDBJ whole genome shotgun (WGS) entry which is preliminary data.</text>
</comment>
<gene>
    <name evidence="1" type="ORF">PSALAMII_LOCUS5987</name>
</gene>
<dbReference type="EMBL" id="CAJVPG010000249">
    <property type="protein sequence ID" value="CAG8383532.1"/>
    <property type="molecule type" value="Genomic_DNA"/>
</dbReference>
<name>A0A9W4JBG9_9EURO</name>